<keyword evidence="3 6" id="KW-0812">Transmembrane</keyword>
<evidence type="ECO:0000313" key="9">
    <source>
        <dbReference type="EMBL" id="QQU46563.1"/>
    </source>
</evidence>
<accession>A0A0E1NCN0</accession>
<dbReference type="Proteomes" id="UP000041601">
    <property type="component" value="Unassembled WGS sequence"/>
</dbReference>
<reference evidence="9 12" key="3">
    <citation type="submission" date="2021-01" db="EMBL/GenBank/DDBJ databases">
        <title>FDA dAtabase for Regulatory Grade micrObial Sequences (FDA-ARGOS): Supporting development and validation of Infectious Disease Dx tests.</title>
        <authorList>
            <person name="Blissenbach B."/>
            <person name="Krut O."/>
            <person name="Tallon L."/>
            <person name="Sadzewicz L."/>
            <person name="Zhao X."/>
            <person name="Boylan J."/>
            <person name="Ott S."/>
            <person name="Bowen H."/>
            <person name="Vavikolanu K."/>
            <person name="Mehta A."/>
            <person name="Aluvathingal J."/>
            <person name="Nadendla S."/>
            <person name="Yan Y."/>
            <person name="Sichtig H."/>
        </authorList>
    </citation>
    <scope>NUCLEOTIDE SEQUENCE [LARGE SCALE GENOMIC DNA]</scope>
    <source>
        <strain evidence="9 12">FDAARGOS_1082</strain>
    </source>
</reference>
<evidence type="ECO:0000313" key="7">
    <source>
        <dbReference type="EMBL" id="CFQ70294.1"/>
    </source>
</evidence>
<evidence type="ECO:0000256" key="2">
    <source>
        <dbReference type="ARBA" id="ARBA00022475"/>
    </source>
</evidence>
<name>A0A0E1NCN0_YEREN</name>
<evidence type="ECO:0000256" key="6">
    <source>
        <dbReference type="SAM" id="Phobius"/>
    </source>
</evidence>
<dbReference type="EMBL" id="CP068146">
    <property type="protein sequence ID" value="QQU46563.1"/>
    <property type="molecule type" value="Genomic_DNA"/>
</dbReference>
<evidence type="ECO:0000256" key="1">
    <source>
        <dbReference type="ARBA" id="ARBA00004162"/>
    </source>
</evidence>
<dbReference type="GO" id="GO:0005886">
    <property type="term" value="C:plasma membrane"/>
    <property type="evidence" value="ECO:0007669"/>
    <property type="project" value="UniProtKB-SubCell"/>
</dbReference>
<sequence length="91" mass="10267">MLDTNMGTMGIVPIAFSLFTVIFFLIVWFFLSRTSVRANEQIRLLQDIVEQQKQQTELLKALLANATGTSDFQSDSDIVSPLDFKGVIPER</sequence>
<reference evidence="7 11" key="2">
    <citation type="submission" date="2015-03" db="EMBL/GenBank/DDBJ databases">
        <authorList>
            <person name="Murphy D."/>
        </authorList>
    </citation>
    <scope>NUCLEOTIDE SEQUENCE [LARGE SCALE GENOMIC DNA]</scope>
    <source>
        <strain evidence="7 11">IP26249</strain>
    </source>
</reference>
<dbReference type="Proteomes" id="UP000048841">
    <property type="component" value="Unassembled WGS sequence"/>
</dbReference>
<dbReference type="KEGG" id="yet:CH48_4064"/>
<evidence type="ECO:0000256" key="3">
    <source>
        <dbReference type="ARBA" id="ARBA00022692"/>
    </source>
</evidence>
<dbReference type="AlphaFoldDB" id="A0A0E1NCN0"/>
<evidence type="ECO:0000256" key="5">
    <source>
        <dbReference type="ARBA" id="ARBA00023136"/>
    </source>
</evidence>
<protein>
    <submittedName>
        <fullName evidence="9">YebO family protein</fullName>
    </submittedName>
</protein>
<dbReference type="EMBL" id="CGBR01000028">
    <property type="protein sequence ID" value="CFQ70294.1"/>
    <property type="molecule type" value="Genomic_DNA"/>
</dbReference>
<dbReference type="EMBL" id="CPXJ01000052">
    <property type="protein sequence ID" value="CNE36492.1"/>
    <property type="molecule type" value="Genomic_DNA"/>
</dbReference>
<evidence type="ECO:0000313" key="10">
    <source>
        <dbReference type="Proteomes" id="UP000041601"/>
    </source>
</evidence>
<dbReference type="PATRIC" id="fig|630.129.peg.2467"/>
<dbReference type="GeneID" id="31408753"/>
<dbReference type="RefSeq" id="WP_005163676.1">
    <property type="nucleotide sequence ID" value="NZ_CGBC01000034.1"/>
</dbReference>
<feature type="transmembrane region" description="Helical" evidence="6">
    <location>
        <begin position="6"/>
        <end position="31"/>
    </location>
</feature>
<comment type="subcellular location">
    <subcellularLocation>
        <location evidence="1">Cell membrane</location>
        <topology evidence="1">Single-pass membrane protein</topology>
    </subcellularLocation>
</comment>
<keyword evidence="10" id="KW-1185">Reference proteome</keyword>
<organism evidence="7 11">
    <name type="scientific">Yersinia enterocolitica</name>
    <dbReference type="NCBI Taxonomy" id="630"/>
    <lineage>
        <taxon>Bacteria</taxon>
        <taxon>Pseudomonadati</taxon>
        <taxon>Pseudomonadota</taxon>
        <taxon>Gammaproteobacteria</taxon>
        <taxon>Enterobacterales</taxon>
        <taxon>Yersiniaceae</taxon>
        <taxon>Yersinia</taxon>
    </lineage>
</organism>
<evidence type="ECO:0000313" key="11">
    <source>
        <dbReference type="Proteomes" id="UP000048841"/>
    </source>
</evidence>
<dbReference type="OMA" id="VLWFFVN"/>
<dbReference type="Proteomes" id="UP000595309">
    <property type="component" value="Chromosome"/>
</dbReference>
<dbReference type="Pfam" id="PF13974">
    <property type="entry name" value="YebO"/>
    <property type="match status" value="1"/>
</dbReference>
<keyword evidence="4 6" id="KW-1133">Transmembrane helix</keyword>
<evidence type="ECO:0000313" key="8">
    <source>
        <dbReference type="EMBL" id="CNE36492.1"/>
    </source>
</evidence>
<keyword evidence="5 6" id="KW-0472">Membrane</keyword>
<dbReference type="InterPro" id="IPR025594">
    <property type="entry name" value="YebO"/>
</dbReference>
<evidence type="ECO:0000256" key="4">
    <source>
        <dbReference type="ARBA" id="ARBA00022989"/>
    </source>
</evidence>
<keyword evidence="2" id="KW-1003">Cell membrane</keyword>
<reference evidence="8 10" key="1">
    <citation type="submission" date="2015-03" db="EMBL/GenBank/DDBJ databases">
        <authorList>
            <consortium name="Pathogen Informatics"/>
            <person name="Murphy D."/>
        </authorList>
    </citation>
    <scope>NUCLEOTIDE SEQUENCE [LARGE SCALE GENOMIC DNA]</scope>
    <source>
        <strain evidence="8 10">IP05342</strain>
    </source>
</reference>
<gene>
    <name evidence="7" type="ORF">ERS137941_03268</name>
    <name evidence="8" type="ORF">ERS137959_03609</name>
    <name evidence="9" type="ORF">I6I39_16770</name>
</gene>
<evidence type="ECO:0000313" key="12">
    <source>
        <dbReference type="Proteomes" id="UP000595309"/>
    </source>
</evidence>
<proteinExistence type="predicted"/>